<dbReference type="OrthoDB" id="9803627at2"/>
<protein>
    <recommendedName>
        <fullName evidence="1">Polysaccharide pyruvyl transferase domain-containing protein</fullName>
    </recommendedName>
</protein>
<evidence type="ECO:0000259" key="1">
    <source>
        <dbReference type="Pfam" id="PF04230"/>
    </source>
</evidence>
<keyword evidence="3" id="KW-1185">Reference proteome</keyword>
<accession>A0A4Y3HWC5</accession>
<evidence type="ECO:0000313" key="2">
    <source>
        <dbReference type="EMBL" id="GEA51315.1"/>
    </source>
</evidence>
<gene>
    <name evidence="2" type="ORF">VIN01S_21190</name>
</gene>
<name>A0A4Y3HWC5_9VIBR</name>
<sequence>MKLEYCRSKSLNVGDDLNPWLWPKLFGDDVIDIDSTGNSQEYLVGIGTLLTAKRFKKDLASATKIHIFSSGAWEGSAPPLDDRCVVHGVRGPRTAKKLGISEEKVIGDGAYLISTVDYPKSAKIEGRIGFVPHHKSEDFIGWQSVCEKAGLHFISPKQPVDDFLVEIQQCERVIAEAMHGAIIADVLRVPWLAVSYSPIFSFEKWYDFAEALDMDINIHTIPFEIEKRLPLGKTIENALSNLLSRNENKYLPARFKTSSPKNIEHLIDTLKNHKNSEFNLSSDESYKKTVFKQINAMEFIKRISR</sequence>
<dbReference type="RefSeq" id="WP_141345633.1">
    <property type="nucleotide sequence ID" value="NZ_BJLF01000009.1"/>
</dbReference>
<comment type="caution">
    <text evidence="2">The sequence shown here is derived from an EMBL/GenBank/DDBJ whole genome shotgun (WGS) entry which is preliminary data.</text>
</comment>
<dbReference type="EMBL" id="BJLF01000009">
    <property type="protein sequence ID" value="GEA51315.1"/>
    <property type="molecule type" value="Genomic_DNA"/>
</dbReference>
<feature type="domain" description="Polysaccharide pyruvyl transferase" evidence="1">
    <location>
        <begin position="83"/>
        <end position="198"/>
    </location>
</feature>
<reference evidence="2 3" key="1">
    <citation type="submission" date="2019-06" db="EMBL/GenBank/DDBJ databases">
        <title>Whole genome shotgun sequence of Vibrio inusitatus NBRC 102082.</title>
        <authorList>
            <person name="Hosoyama A."/>
            <person name="Uohara A."/>
            <person name="Ohji S."/>
            <person name="Ichikawa N."/>
        </authorList>
    </citation>
    <scope>NUCLEOTIDE SEQUENCE [LARGE SCALE GENOMIC DNA]</scope>
    <source>
        <strain evidence="2 3">NBRC 102082</strain>
    </source>
</reference>
<organism evidence="2 3">
    <name type="scientific">Vibrio inusitatus NBRC 102082</name>
    <dbReference type="NCBI Taxonomy" id="1219070"/>
    <lineage>
        <taxon>Bacteria</taxon>
        <taxon>Pseudomonadati</taxon>
        <taxon>Pseudomonadota</taxon>
        <taxon>Gammaproteobacteria</taxon>
        <taxon>Vibrionales</taxon>
        <taxon>Vibrionaceae</taxon>
        <taxon>Vibrio</taxon>
    </lineage>
</organism>
<dbReference type="InterPro" id="IPR007345">
    <property type="entry name" value="Polysacch_pyruvyl_Trfase"/>
</dbReference>
<dbReference type="Pfam" id="PF04230">
    <property type="entry name" value="PS_pyruv_trans"/>
    <property type="match status" value="1"/>
</dbReference>
<dbReference type="Proteomes" id="UP000318717">
    <property type="component" value="Unassembled WGS sequence"/>
</dbReference>
<evidence type="ECO:0000313" key="3">
    <source>
        <dbReference type="Proteomes" id="UP000318717"/>
    </source>
</evidence>
<dbReference type="AlphaFoldDB" id="A0A4Y3HWC5"/>
<proteinExistence type="predicted"/>